<feature type="region of interest" description="Disordered" evidence="1">
    <location>
        <begin position="1"/>
        <end position="66"/>
    </location>
</feature>
<proteinExistence type="predicted"/>
<feature type="compositionally biased region" description="Low complexity" evidence="1">
    <location>
        <begin position="22"/>
        <end position="49"/>
    </location>
</feature>
<organism evidence="3 4">
    <name type="scientific">Echria macrotheca</name>
    <dbReference type="NCBI Taxonomy" id="438768"/>
    <lineage>
        <taxon>Eukaryota</taxon>
        <taxon>Fungi</taxon>
        <taxon>Dikarya</taxon>
        <taxon>Ascomycota</taxon>
        <taxon>Pezizomycotina</taxon>
        <taxon>Sordariomycetes</taxon>
        <taxon>Sordariomycetidae</taxon>
        <taxon>Sordariales</taxon>
        <taxon>Schizotheciaceae</taxon>
        <taxon>Echria</taxon>
    </lineage>
</organism>
<dbReference type="Proteomes" id="UP001239445">
    <property type="component" value="Unassembled WGS sequence"/>
</dbReference>
<gene>
    <name evidence="3" type="ORF">QBC47DRAFT_398278</name>
</gene>
<name>A0AAJ0BJR2_9PEZI</name>
<evidence type="ECO:0000256" key="2">
    <source>
        <dbReference type="SAM" id="Phobius"/>
    </source>
</evidence>
<sequence length="290" mass="29682">MAPSYEPGLETAPPAGLEIAHQQYPEVNYQNQQYQQPPTSSHGYSQYPYTTPPTKPTPSPSFASPYSAPSPHAAAAYAAAPPPPTKSRTICGCTLLVFVLSCIIAILSAAVIGLAAGTGVEAGRANDATAQLAVISSSLAAATATRTGSAPAATAVASGVVDDGCADDPNGVTGSNYTSFPLLGGLKFTRYCNRDAKFAPLMSLFTSSFSTCMDACAAYSKYVPTMFGRNDNATCGAVSFIPLWTTKANATAGGAPGNCYLKPGPQNASTLSVPNIGTPCHAAFWTEGSS</sequence>
<keyword evidence="2" id="KW-1133">Transmembrane helix</keyword>
<feature type="transmembrane region" description="Helical" evidence="2">
    <location>
        <begin position="95"/>
        <end position="116"/>
    </location>
</feature>
<evidence type="ECO:0000313" key="3">
    <source>
        <dbReference type="EMBL" id="KAK1759466.1"/>
    </source>
</evidence>
<evidence type="ECO:0000313" key="4">
    <source>
        <dbReference type="Proteomes" id="UP001239445"/>
    </source>
</evidence>
<dbReference type="AlphaFoldDB" id="A0AAJ0BJR2"/>
<keyword evidence="2" id="KW-0812">Transmembrane</keyword>
<keyword evidence="4" id="KW-1185">Reference proteome</keyword>
<reference evidence="3" key="1">
    <citation type="submission" date="2023-06" db="EMBL/GenBank/DDBJ databases">
        <title>Genome-scale phylogeny and comparative genomics of the fungal order Sordariales.</title>
        <authorList>
            <consortium name="Lawrence Berkeley National Laboratory"/>
            <person name="Hensen N."/>
            <person name="Bonometti L."/>
            <person name="Westerberg I."/>
            <person name="Brannstrom I.O."/>
            <person name="Guillou S."/>
            <person name="Cros-Aarteil S."/>
            <person name="Calhoun S."/>
            <person name="Haridas S."/>
            <person name="Kuo A."/>
            <person name="Mondo S."/>
            <person name="Pangilinan J."/>
            <person name="Riley R."/>
            <person name="Labutti K."/>
            <person name="Andreopoulos B."/>
            <person name="Lipzen A."/>
            <person name="Chen C."/>
            <person name="Yanf M."/>
            <person name="Daum C."/>
            <person name="Ng V."/>
            <person name="Clum A."/>
            <person name="Steindorff A."/>
            <person name="Ohm R."/>
            <person name="Martin F."/>
            <person name="Silar P."/>
            <person name="Natvig D."/>
            <person name="Lalanne C."/>
            <person name="Gautier V."/>
            <person name="Ament-Velasquez S.L."/>
            <person name="Kruys A."/>
            <person name="Hutchinson M.I."/>
            <person name="Powell A.J."/>
            <person name="Barry K."/>
            <person name="Miller A.N."/>
            <person name="Grigoriev I.V."/>
            <person name="Debuchy R."/>
            <person name="Gladieux P."/>
            <person name="Thoren M.H."/>
            <person name="Johannesson H."/>
        </authorList>
    </citation>
    <scope>NUCLEOTIDE SEQUENCE</scope>
    <source>
        <strain evidence="3">PSN4</strain>
    </source>
</reference>
<evidence type="ECO:0000256" key="1">
    <source>
        <dbReference type="SAM" id="MobiDB-lite"/>
    </source>
</evidence>
<protein>
    <submittedName>
        <fullName evidence="3">Uncharacterized protein</fullName>
    </submittedName>
</protein>
<comment type="caution">
    <text evidence="3">The sequence shown here is derived from an EMBL/GenBank/DDBJ whole genome shotgun (WGS) entry which is preliminary data.</text>
</comment>
<keyword evidence="2" id="KW-0472">Membrane</keyword>
<feature type="compositionally biased region" description="Pro residues" evidence="1">
    <location>
        <begin position="50"/>
        <end position="59"/>
    </location>
</feature>
<dbReference type="EMBL" id="MU839828">
    <property type="protein sequence ID" value="KAK1759466.1"/>
    <property type="molecule type" value="Genomic_DNA"/>
</dbReference>
<accession>A0AAJ0BJR2</accession>